<comment type="caution">
    <text evidence="1">The sequence shown here is derived from an EMBL/GenBank/DDBJ whole genome shotgun (WGS) entry which is preliminary data.</text>
</comment>
<reference evidence="1" key="1">
    <citation type="journal article" date="2014" name="Front. Microbiol.">
        <title>High frequency of phylogenetically diverse reductive dehalogenase-homologous genes in deep subseafloor sedimentary metagenomes.</title>
        <authorList>
            <person name="Kawai M."/>
            <person name="Futagami T."/>
            <person name="Toyoda A."/>
            <person name="Takaki Y."/>
            <person name="Nishi S."/>
            <person name="Hori S."/>
            <person name="Arai W."/>
            <person name="Tsubouchi T."/>
            <person name="Morono Y."/>
            <person name="Uchiyama I."/>
            <person name="Ito T."/>
            <person name="Fujiyama A."/>
            <person name="Inagaki F."/>
            <person name="Takami H."/>
        </authorList>
    </citation>
    <scope>NUCLEOTIDE SEQUENCE</scope>
    <source>
        <strain evidence="1">Expedition CK06-06</strain>
    </source>
</reference>
<feature type="non-terminal residue" evidence="1">
    <location>
        <position position="1"/>
    </location>
</feature>
<accession>X1RPB4</accession>
<dbReference type="AlphaFoldDB" id="X1RPB4"/>
<gene>
    <name evidence="1" type="ORF">S12H4_02861</name>
</gene>
<sequence length="32" mass="3274">PTSKREVPGDSGPWAKVGLMLRNPGVALAVVA</sequence>
<protein>
    <submittedName>
        <fullName evidence="1">Uncharacterized protein</fullName>
    </submittedName>
</protein>
<name>X1RPB4_9ZZZZ</name>
<evidence type="ECO:0000313" key="1">
    <source>
        <dbReference type="EMBL" id="GAI68836.1"/>
    </source>
</evidence>
<organism evidence="1">
    <name type="scientific">marine sediment metagenome</name>
    <dbReference type="NCBI Taxonomy" id="412755"/>
    <lineage>
        <taxon>unclassified sequences</taxon>
        <taxon>metagenomes</taxon>
        <taxon>ecological metagenomes</taxon>
    </lineage>
</organism>
<proteinExistence type="predicted"/>
<dbReference type="EMBL" id="BARW01000748">
    <property type="protein sequence ID" value="GAI68836.1"/>
    <property type="molecule type" value="Genomic_DNA"/>
</dbReference>